<proteinExistence type="predicted"/>
<sequence length="18" mass="2138">MIMMVGVRLRGDFRETIL</sequence>
<name>A0A0K2V0Z6_LEPSM</name>
<protein>
    <submittedName>
        <fullName evidence="1">Uncharacterized protein</fullName>
    </submittedName>
</protein>
<dbReference type="AlphaFoldDB" id="A0A0K2V0Z6"/>
<reference evidence="1" key="1">
    <citation type="submission" date="2014-05" db="EMBL/GenBank/DDBJ databases">
        <authorList>
            <person name="Chronopoulou M."/>
        </authorList>
    </citation>
    <scope>NUCLEOTIDE SEQUENCE</scope>
    <source>
        <tissue evidence="1">Whole organism</tissue>
    </source>
</reference>
<evidence type="ECO:0000313" key="1">
    <source>
        <dbReference type="EMBL" id="CDW43812.1"/>
    </source>
</evidence>
<dbReference type="EMBL" id="HACA01026451">
    <property type="protein sequence ID" value="CDW43812.1"/>
    <property type="molecule type" value="Transcribed_RNA"/>
</dbReference>
<accession>A0A0K2V0Z6</accession>
<organism evidence="1">
    <name type="scientific">Lepeophtheirus salmonis</name>
    <name type="common">Salmon louse</name>
    <name type="synonym">Caligus salmonis</name>
    <dbReference type="NCBI Taxonomy" id="72036"/>
    <lineage>
        <taxon>Eukaryota</taxon>
        <taxon>Metazoa</taxon>
        <taxon>Ecdysozoa</taxon>
        <taxon>Arthropoda</taxon>
        <taxon>Crustacea</taxon>
        <taxon>Multicrustacea</taxon>
        <taxon>Hexanauplia</taxon>
        <taxon>Copepoda</taxon>
        <taxon>Siphonostomatoida</taxon>
        <taxon>Caligidae</taxon>
        <taxon>Lepeophtheirus</taxon>
    </lineage>
</organism>